<dbReference type="EMBL" id="DQVM01000123">
    <property type="protein sequence ID" value="HIQ30200.1"/>
    <property type="molecule type" value="Genomic_DNA"/>
</dbReference>
<reference evidence="5" key="1">
    <citation type="journal article" date="2020" name="ISME J.">
        <title>Gammaproteobacteria mediating utilization of methyl-, sulfur- and petroleum organic compounds in deep ocean hydrothermal plumes.</title>
        <authorList>
            <person name="Zhou Z."/>
            <person name="Liu Y."/>
            <person name="Pan J."/>
            <person name="Cron B.R."/>
            <person name="Toner B.M."/>
            <person name="Anantharaman K."/>
            <person name="Breier J.A."/>
            <person name="Dick G.J."/>
            <person name="Li M."/>
        </authorList>
    </citation>
    <scope>NUCLEOTIDE SEQUENCE</scope>
    <source>
        <strain evidence="5">SZUA-1515</strain>
    </source>
</reference>
<dbReference type="GO" id="GO:0006281">
    <property type="term" value="P:DNA repair"/>
    <property type="evidence" value="ECO:0007669"/>
    <property type="project" value="InterPro"/>
</dbReference>
<keyword evidence="2" id="KW-0067">ATP-binding</keyword>
<dbReference type="GO" id="GO:0005524">
    <property type="term" value="F:ATP binding"/>
    <property type="evidence" value="ECO:0007669"/>
    <property type="project" value="UniProtKB-KW"/>
</dbReference>
<evidence type="ECO:0000259" key="4">
    <source>
        <dbReference type="PROSITE" id="PS50162"/>
    </source>
</evidence>
<protein>
    <recommendedName>
        <fullName evidence="4">RecA family profile 1 domain-containing protein</fullName>
    </recommendedName>
</protein>
<keyword evidence="3" id="KW-0238">DNA-binding</keyword>
<keyword evidence="1" id="KW-0547">Nucleotide-binding</keyword>
<organism evidence="5 6">
    <name type="scientific">Caldiarchaeum subterraneum</name>
    <dbReference type="NCBI Taxonomy" id="311458"/>
    <lineage>
        <taxon>Archaea</taxon>
        <taxon>Nitrososphaerota</taxon>
        <taxon>Candidatus Caldarchaeales</taxon>
        <taxon>Candidatus Caldarchaeaceae</taxon>
        <taxon>Candidatus Caldarchaeum</taxon>
    </lineage>
</organism>
<dbReference type="Gene3D" id="3.40.50.300">
    <property type="entry name" value="P-loop containing nucleotide triphosphate hydrolases"/>
    <property type="match status" value="1"/>
</dbReference>
<dbReference type="Pfam" id="PF08423">
    <property type="entry name" value="Rad51"/>
    <property type="match status" value="1"/>
</dbReference>
<proteinExistence type="predicted"/>
<dbReference type="SUPFAM" id="SSF52540">
    <property type="entry name" value="P-loop containing nucleoside triphosphate hydrolases"/>
    <property type="match status" value="1"/>
</dbReference>
<comment type="caution">
    <text evidence="5">The sequence shown here is derived from an EMBL/GenBank/DDBJ whole genome shotgun (WGS) entry which is preliminary data.</text>
</comment>
<dbReference type="InterPro" id="IPR020588">
    <property type="entry name" value="RecA_ATP-bd"/>
</dbReference>
<dbReference type="AlphaFoldDB" id="A0A833ECV5"/>
<name>A0A833ECV5_CALS0</name>
<evidence type="ECO:0000256" key="1">
    <source>
        <dbReference type="ARBA" id="ARBA00022741"/>
    </source>
</evidence>
<dbReference type="PANTHER" id="PTHR22942:SF47">
    <property type="entry name" value="DNA REPAIR AND RECOMBINATION PROTEIN RADB"/>
    <property type="match status" value="1"/>
</dbReference>
<evidence type="ECO:0000313" key="6">
    <source>
        <dbReference type="Proteomes" id="UP000608579"/>
    </source>
</evidence>
<dbReference type="GO" id="GO:0140664">
    <property type="term" value="F:ATP-dependent DNA damage sensor activity"/>
    <property type="evidence" value="ECO:0007669"/>
    <property type="project" value="InterPro"/>
</dbReference>
<accession>A0A833ECV5</accession>
<dbReference type="PROSITE" id="PS50162">
    <property type="entry name" value="RECA_2"/>
    <property type="match status" value="1"/>
</dbReference>
<dbReference type="InterPro" id="IPR027417">
    <property type="entry name" value="P-loop_NTPase"/>
</dbReference>
<evidence type="ECO:0000313" key="5">
    <source>
        <dbReference type="EMBL" id="HIQ30200.1"/>
    </source>
</evidence>
<evidence type="ECO:0000256" key="2">
    <source>
        <dbReference type="ARBA" id="ARBA00022840"/>
    </source>
</evidence>
<dbReference type="GO" id="GO:0003677">
    <property type="term" value="F:DNA binding"/>
    <property type="evidence" value="ECO:0007669"/>
    <property type="project" value="UniProtKB-KW"/>
</dbReference>
<feature type="domain" description="RecA family profile 1" evidence="4">
    <location>
        <begin position="1"/>
        <end position="151"/>
    </location>
</feature>
<dbReference type="PANTHER" id="PTHR22942">
    <property type="entry name" value="RECA/RAD51/RADA DNA STRAND-PAIRING FAMILY MEMBER"/>
    <property type="match status" value="1"/>
</dbReference>
<dbReference type="InterPro" id="IPR013632">
    <property type="entry name" value="Rad51_C"/>
</dbReference>
<dbReference type="Proteomes" id="UP000608579">
    <property type="component" value="Unassembled WGS sequence"/>
</dbReference>
<sequence length="212" mass="24259">MVREFLYQLRSGLLYFIYGDEKSGKTSYCLMVSSFVLKSGGSVVWIDCGARLSMARVEQVLSFNKAPLDKLYITSPMDFDSQEKAIVNVVSFLPKDLRLIVCDDFTYLHRLVISGNPRTDLPVYKRLAYQVALLKEVCIDYGVACMLVGHIREKPDKEGREPVAARIITYWADVILSFVKIGNKRFMKVEKPEMERGQYEFMVFDGGLSMVY</sequence>
<evidence type="ECO:0000256" key="3">
    <source>
        <dbReference type="ARBA" id="ARBA00023125"/>
    </source>
</evidence>
<gene>
    <name evidence="5" type="ORF">EYH45_06525</name>
</gene>